<dbReference type="SMR" id="Q55DW1"/>
<keyword evidence="1" id="KW-1133">Transmembrane helix</keyword>
<protein>
    <submittedName>
        <fullName evidence="2">Uncharacterized protein</fullName>
    </submittedName>
</protein>
<keyword evidence="3" id="KW-1185">Reference proteome</keyword>
<keyword evidence="1" id="KW-0812">Transmembrane</keyword>
<evidence type="ECO:0000256" key="1">
    <source>
        <dbReference type="SAM" id="Phobius"/>
    </source>
</evidence>
<comment type="caution">
    <text evidence="2">The sequence shown here is derived from an EMBL/GenBank/DDBJ whole genome shotgun (WGS) entry which is preliminary data.</text>
</comment>
<evidence type="ECO:0000313" key="3">
    <source>
        <dbReference type="Proteomes" id="UP000002195"/>
    </source>
</evidence>
<dbReference type="EMBL" id="AAFI02000005">
    <property type="protein sequence ID" value="EAL72621.1"/>
    <property type="molecule type" value="Genomic_DNA"/>
</dbReference>
<dbReference type="GeneID" id="8616968"/>
<name>Q55DW1_DICDI</name>
<dbReference type="AlphaFoldDB" id="Q55DW1"/>
<evidence type="ECO:0000313" key="2">
    <source>
        <dbReference type="EMBL" id="EAL72621.1"/>
    </source>
</evidence>
<dbReference type="PaxDb" id="44689-DDB0201748"/>
<accession>Q55DW1</accession>
<reference evidence="2 3" key="1">
    <citation type="journal article" date="2005" name="Nature">
        <title>The genome of the social amoeba Dictyostelium discoideum.</title>
        <authorList>
            <consortium name="The Dictyostelium discoideum Sequencing Consortium"/>
            <person name="Eichinger L."/>
            <person name="Pachebat J.A."/>
            <person name="Glockner G."/>
            <person name="Rajandream M.A."/>
            <person name="Sucgang R."/>
            <person name="Berriman M."/>
            <person name="Song J."/>
            <person name="Olsen R."/>
            <person name="Szafranski K."/>
            <person name="Xu Q."/>
            <person name="Tunggal B."/>
            <person name="Kummerfeld S."/>
            <person name="Madera M."/>
            <person name="Konfortov B.A."/>
            <person name="Rivero F."/>
            <person name="Bankier A.T."/>
            <person name="Lehmann R."/>
            <person name="Hamlin N."/>
            <person name="Davies R."/>
            <person name="Gaudet P."/>
            <person name="Fey P."/>
            <person name="Pilcher K."/>
            <person name="Chen G."/>
            <person name="Saunders D."/>
            <person name="Sodergren E."/>
            <person name="Davis P."/>
            <person name="Kerhornou A."/>
            <person name="Nie X."/>
            <person name="Hall N."/>
            <person name="Anjard C."/>
            <person name="Hemphill L."/>
            <person name="Bason N."/>
            <person name="Farbrother P."/>
            <person name="Desany B."/>
            <person name="Just E."/>
            <person name="Morio T."/>
            <person name="Rost R."/>
            <person name="Churcher C."/>
            <person name="Cooper J."/>
            <person name="Haydock S."/>
            <person name="van Driessche N."/>
            <person name="Cronin A."/>
            <person name="Goodhead I."/>
            <person name="Muzny D."/>
            <person name="Mourier T."/>
            <person name="Pain A."/>
            <person name="Lu M."/>
            <person name="Harper D."/>
            <person name="Lindsay R."/>
            <person name="Hauser H."/>
            <person name="James K."/>
            <person name="Quiles M."/>
            <person name="Madan Babu M."/>
            <person name="Saito T."/>
            <person name="Buchrieser C."/>
            <person name="Wardroper A."/>
            <person name="Felder M."/>
            <person name="Thangavelu M."/>
            <person name="Johnson D."/>
            <person name="Knights A."/>
            <person name="Loulseged H."/>
            <person name="Mungall K."/>
            <person name="Oliver K."/>
            <person name="Price C."/>
            <person name="Quail M.A."/>
            <person name="Urushihara H."/>
            <person name="Hernandez J."/>
            <person name="Rabbinowitsch E."/>
            <person name="Steffen D."/>
            <person name="Sanders M."/>
            <person name="Ma J."/>
            <person name="Kohara Y."/>
            <person name="Sharp S."/>
            <person name="Simmonds M."/>
            <person name="Spiegler S."/>
            <person name="Tivey A."/>
            <person name="Sugano S."/>
            <person name="White B."/>
            <person name="Walker D."/>
            <person name="Woodward J."/>
            <person name="Winckler T."/>
            <person name="Tanaka Y."/>
            <person name="Shaulsky G."/>
            <person name="Schleicher M."/>
            <person name="Weinstock G."/>
            <person name="Rosenthal A."/>
            <person name="Cox E.C."/>
            <person name="Chisholm R.L."/>
            <person name="Gibbs R."/>
            <person name="Loomis W.F."/>
            <person name="Platzer M."/>
            <person name="Kay R.R."/>
            <person name="Williams J."/>
            <person name="Dear P.H."/>
            <person name="Noegel A.A."/>
            <person name="Barrell B."/>
            <person name="Kuspa A."/>
        </authorList>
    </citation>
    <scope>NUCLEOTIDE SEQUENCE [LARGE SCALE GENOMIC DNA]</scope>
    <source>
        <strain evidence="2 3">AX4</strain>
    </source>
</reference>
<dbReference type="HOGENOM" id="CLU_2676249_0_0_1"/>
<gene>
    <name evidence="2" type="ORF">DDB_G0270542</name>
</gene>
<dbReference type="RefSeq" id="XP_646020.1">
    <property type="nucleotide sequence ID" value="XM_640928.1"/>
</dbReference>
<dbReference type="Proteomes" id="UP000002195">
    <property type="component" value="Unassembled WGS sequence"/>
</dbReference>
<organism evidence="2 3">
    <name type="scientific">Dictyostelium discoideum</name>
    <name type="common">Social amoeba</name>
    <dbReference type="NCBI Taxonomy" id="44689"/>
    <lineage>
        <taxon>Eukaryota</taxon>
        <taxon>Amoebozoa</taxon>
        <taxon>Evosea</taxon>
        <taxon>Eumycetozoa</taxon>
        <taxon>Dictyostelia</taxon>
        <taxon>Dictyosteliales</taxon>
        <taxon>Dictyosteliaceae</taxon>
        <taxon>Dictyostelium</taxon>
    </lineage>
</organism>
<proteinExistence type="predicted"/>
<sequence>MNVFIVILNNSQSFSTILELSLNHFEKKKKKLKNTRTKQVFLKKIYGKIKTFFFFFFFFTKNFIFRIYFTIYLLF</sequence>
<dbReference type="KEGG" id="ddi:DDB_G0270542"/>
<dbReference type="InParanoid" id="Q55DW1"/>
<keyword evidence="1" id="KW-0472">Membrane</keyword>
<feature type="transmembrane region" description="Helical" evidence="1">
    <location>
        <begin position="52"/>
        <end position="74"/>
    </location>
</feature>